<feature type="compositionally biased region" description="Polar residues" evidence="1">
    <location>
        <begin position="592"/>
        <end position="607"/>
    </location>
</feature>
<feature type="region of interest" description="Disordered" evidence="1">
    <location>
        <begin position="444"/>
        <end position="536"/>
    </location>
</feature>
<protein>
    <submittedName>
        <fullName evidence="2">Uncharacterized protein</fullName>
    </submittedName>
</protein>
<feature type="compositionally biased region" description="Low complexity" evidence="1">
    <location>
        <begin position="444"/>
        <end position="461"/>
    </location>
</feature>
<name>A0A2S4UKV4_9BASI</name>
<dbReference type="VEuPathDB" id="FungiDB:PSTT_14813"/>
<evidence type="ECO:0000256" key="1">
    <source>
        <dbReference type="SAM" id="MobiDB-lite"/>
    </source>
</evidence>
<feature type="region of interest" description="Disordered" evidence="1">
    <location>
        <begin position="592"/>
        <end position="731"/>
    </location>
</feature>
<feature type="compositionally biased region" description="Pro residues" evidence="1">
    <location>
        <begin position="344"/>
        <end position="353"/>
    </location>
</feature>
<accession>A0A2S4UKV4</accession>
<dbReference type="AlphaFoldDB" id="A0A2S4UKV4"/>
<comment type="caution">
    <text evidence="2">The sequence shown here is derived from an EMBL/GenBank/DDBJ whole genome shotgun (WGS) entry which is preliminary data.</text>
</comment>
<sequence length="731" mass="80933">MTQTTIKTQSVTSYHHHQPLLAASPCIIQSPTTEHQRRSTPLRCSARLISQSSSSSSILPTLPSPSSISTRRKRRRASTKNTTSSCSNSNTNLLRLSIGNPAPSVLTSSTVIGDPDTSLTSHSVPADRRPKPLTHPAPGSPVQSFVSPLYKLIHTSSPQPVEHISPTLKLPSSNIRQYPHELHHDTGKGKEKTGRVPSGHLRQSCPEINQSHSRLARSLRRVFFASGFIALADTTNPVPFSLSLFLLGRLLNDEELLVCPSLKTDPPFLLLCRLLARDTKNTFPSLKPLQAVSPIADKLSLQPCSSFTFFFQPHHPQPPLLSFPRTPIPSSSIFHFSPSTPARHLPPPHPGPRPFISLPSHPQSQQDSHHHHHHRLASHPTLSYRPQPFATWSATSQPYRTKSKRRTALPPAHYVRSKKIKIHHSFFRSPQVLYPVDYSLNTHASSRNSSSSSSALSRSRTIQNPKWLHTSTAAEGQPSRMGPPEAHYTGTPSPLSYRKPTFTLRSPSQLNPLPKVVPASKSHRPSQNASSSGPQVAPLKAQLLAVLRSRSSLQPGEAALRLKKWVIWNSWVRGRAQMRFYPIAQQIPSNQRISPITPSQAINSSEGNEMFDENGDLICEEDDEEEEEEEPRKQVEDKTQSCSSPPVQQRPSTPKPNRIPVHKSHTIIKLKIPPRTSSIQQYPPPPSTPPASPVSQNSSEQIKSDTDPLDPLNNTDNDRRPLTPPPSPPNK</sequence>
<evidence type="ECO:0000313" key="3">
    <source>
        <dbReference type="Proteomes" id="UP000239156"/>
    </source>
</evidence>
<feature type="compositionally biased region" description="Basic and acidic residues" evidence="1">
    <location>
        <begin position="181"/>
        <end position="194"/>
    </location>
</feature>
<feature type="compositionally biased region" description="Low complexity" evidence="1">
    <location>
        <begin position="54"/>
        <end position="69"/>
    </location>
</feature>
<feature type="compositionally biased region" description="Low complexity" evidence="1">
    <location>
        <begin position="357"/>
        <end position="366"/>
    </location>
</feature>
<feature type="compositionally biased region" description="Polar residues" evidence="1">
    <location>
        <begin position="107"/>
        <end position="123"/>
    </location>
</feature>
<feature type="compositionally biased region" description="Polar residues" evidence="1">
    <location>
        <begin position="640"/>
        <end position="652"/>
    </location>
</feature>
<feature type="compositionally biased region" description="Polar residues" evidence="1">
    <location>
        <begin position="525"/>
        <end position="534"/>
    </location>
</feature>
<feature type="compositionally biased region" description="Pro residues" evidence="1">
    <location>
        <begin position="682"/>
        <end position="692"/>
    </location>
</feature>
<gene>
    <name evidence="2" type="ORF">PSTT_14813</name>
</gene>
<feature type="compositionally biased region" description="Low complexity" evidence="1">
    <location>
        <begin position="79"/>
        <end position="92"/>
    </location>
</feature>
<organism evidence="2 3">
    <name type="scientific">Puccinia striiformis</name>
    <dbReference type="NCBI Taxonomy" id="27350"/>
    <lineage>
        <taxon>Eukaryota</taxon>
        <taxon>Fungi</taxon>
        <taxon>Dikarya</taxon>
        <taxon>Basidiomycota</taxon>
        <taxon>Pucciniomycotina</taxon>
        <taxon>Pucciniomycetes</taxon>
        <taxon>Pucciniales</taxon>
        <taxon>Pucciniaceae</taxon>
        <taxon>Puccinia</taxon>
    </lineage>
</organism>
<keyword evidence="3" id="KW-1185">Reference proteome</keyword>
<feature type="compositionally biased region" description="Basic and acidic residues" evidence="1">
    <location>
        <begin position="630"/>
        <end position="639"/>
    </location>
</feature>
<proteinExistence type="predicted"/>
<feature type="region of interest" description="Disordered" evidence="1">
    <location>
        <begin position="339"/>
        <end position="380"/>
    </location>
</feature>
<evidence type="ECO:0000313" key="2">
    <source>
        <dbReference type="EMBL" id="POV97841.1"/>
    </source>
</evidence>
<dbReference type="Proteomes" id="UP000239156">
    <property type="component" value="Unassembled WGS sequence"/>
</dbReference>
<dbReference type="EMBL" id="PKSL01000246">
    <property type="protein sequence ID" value="POV97841.1"/>
    <property type="molecule type" value="Genomic_DNA"/>
</dbReference>
<dbReference type="VEuPathDB" id="FungiDB:PSHT_03471"/>
<reference evidence="2" key="1">
    <citation type="submission" date="2017-12" db="EMBL/GenBank/DDBJ databases">
        <title>Gene loss provides genomic basis for host adaptation in cereal stripe rust fungi.</title>
        <authorList>
            <person name="Xia C."/>
        </authorList>
    </citation>
    <scope>NUCLEOTIDE SEQUENCE [LARGE SCALE GENOMIC DNA]</scope>
    <source>
        <strain evidence="2">93-210</strain>
    </source>
</reference>
<feature type="compositionally biased region" description="Acidic residues" evidence="1">
    <location>
        <begin position="609"/>
        <end position="629"/>
    </location>
</feature>
<feature type="region of interest" description="Disordered" evidence="1">
    <location>
        <begin position="181"/>
        <end position="204"/>
    </location>
</feature>
<feature type="region of interest" description="Disordered" evidence="1">
    <location>
        <begin position="54"/>
        <end position="95"/>
    </location>
</feature>
<feature type="region of interest" description="Disordered" evidence="1">
    <location>
        <begin position="107"/>
        <end position="141"/>
    </location>
</feature>
<feature type="compositionally biased region" description="Pro residues" evidence="1">
    <location>
        <begin position="722"/>
        <end position="731"/>
    </location>
</feature>